<proteinExistence type="predicted"/>
<evidence type="ECO:0008006" key="3">
    <source>
        <dbReference type="Google" id="ProtNLM"/>
    </source>
</evidence>
<dbReference type="Proteomes" id="UP000094463">
    <property type="component" value="Chromosome"/>
</dbReference>
<dbReference type="EMBL" id="CP012502">
    <property type="protein sequence ID" value="AOM82959.1"/>
    <property type="molecule type" value="Genomic_DNA"/>
</dbReference>
<organism evidence="1 2">
    <name type="scientific">Salisediminibacterium beveridgei</name>
    <dbReference type="NCBI Taxonomy" id="632773"/>
    <lineage>
        <taxon>Bacteria</taxon>
        <taxon>Bacillati</taxon>
        <taxon>Bacillota</taxon>
        <taxon>Bacilli</taxon>
        <taxon>Bacillales</taxon>
        <taxon>Bacillaceae</taxon>
        <taxon>Salisediminibacterium</taxon>
    </lineage>
</organism>
<evidence type="ECO:0000313" key="2">
    <source>
        <dbReference type="Proteomes" id="UP000094463"/>
    </source>
</evidence>
<sequence>MKPDNYFKLKDELIPLLPEPEQSVYKTFRLVEKEFSTFHGSLIVYGRNAVQETADRLNMSEGEVKQFTLSASKKLQQMLRKNHLDS</sequence>
<dbReference type="KEGG" id="bbev:BBEV_1598"/>
<name>A0A1D7QVE9_9BACI</name>
<keyword evidence="2" id="KW-1185">Reference proteome</keyword>
<evidence type="ECO:0000313" key="1">
    <source>
        <dbReference type="EMBL" id="AOM82959.1"/>
    </source>
</evidence>
<dbReference type="SUPFAM" id="SSF88659">
    <property type="entry name" value="Sigma3 and sigma4 domains of RNA polymerase sigma factors"/>
    <property type="match status" value="1"/>
</dbReference>
<dbReference type="RefSeq" id="WP_069364990.1">
    <property type="nucleotide sequence ID" value="NZ_CP012502.1"/>
</dbReference>
<dbReference type="AlphaFoldDB" id="A0A1D7QVE9"/>
<protein>
    <recommendedName>
        <fullName evidence="3">Sigma-70, region 4</fullName>
    </recommendedName>
</protein>
<reference evidence="1 2" key="1">
    <citation type="submission" date="2015-08" db="EMBL/GenBank/DDBJ databases">
        <title>The complete genome sequence of Bacillus beveridgei MLTeJB.</title>
        <authorList>
            <person name="Hanson T.E."/>
            <person name="Mesa C."/>
            <person name="Basesman S.M."/>
            <person name="Oremland R.S."/>
        </authorList>
    </citation>
    <scope>NUCLEOTIDE SEQUENCE [LARGE SCALE GENOMIC DNA]</scope>
    <source>
        <strain evidence="1 2">MLTeJB</strain>
    </source>
</reference>
<dbReference type="InterPro" id="IPR013324">
    <property type="entry name" value="RNA_pol_sigma_r3/r4-like"/>
</dbReference>
<dbReference type="OrthoDB" id="2720271at2"/>
<accession>A0A1D7QVE9</accession>
<gene>
    <name evidence="1" type="ORF">BBEV_1598</name>
</gene>